<evidence type="ECO:0000313" key="4">
    <source>
        <dbReference type="Proteomes" id="UP000579605"/>
    </source>
</evidence>
<dbReference type="Proteomes" id="UP000579605">
    <property type="component" value="Unassembled WGS sequence"/>
</dbReference>
<protein>
    <recommendedName>
        <fullName evidence="2">DUF8094 domain-containing protein</fullName>
    </recommendedName>
</protein>
<dbReference type="Pfam" id="PF26366">
    <property type="entry name" value="DUF8094"/>
    <property type="match status" value="1"/>
</dbReference>
<feature type="domain" description="DUF8094" evidence="2">
    <location>
        <begin position="56"/>
        <end position="348"/>
    </location>
</feature>
<evidence type="ECO:0000259" key="2">
    <source>
        <dbReference type="Pfam" id="PF26366"/>
    </source>
</evidence>
<dbReference type="InterPro" id="IPR006311">
    <property type="entry name" value="TAT_signal"/>
</dbReference>
<dbReference type="AlphaFoldDB" id="A0A852ZA85"/>
<evidence type="ECO:0000256" key="1">
    <source>
        <dbReference type="SAM" id="SignalP"/>
    </source>
</evidence>
<dbReference type="PROSITE" id="PS51257">
    <property type="entry name" value="PROKAR_LIPOPROTEIN"/>
    <property type="match status" value="1"/>
</dbReference>
<keyword evidence="4" id="KW-1185">Reference proteome</keyword>
<reference evidence="3 4" key="1">
    <citation type="submission" date="2020-07" db="EMBL/GenBank/DDBJ databases">
        <title>Sequencing the genomes of 1000 actinobacteria strains.</title>
        <authorList>
            <person name="Klenk H.-P."/>
        </authorList>
    </citation>
    <scope>NUCLEOTIDE SEQUENCE [LARGE SCALE GENOMIC DNA]</scope>
    <source>
        <strain evidence="3 4">DSM 18448</strain>
    </source>
</reference>
<dbReference type="InterPro" id="IPR058407">
    <property type="entry name" value="DUF8094"/>
</dbReference>
<proteinExistence type="predicted"/>
<gene>
    <name evidence="3" type="ORF">F4554_001763</name>
</gene>
<accession>A0A852ZA85</accession>
<dbReference type="PROSITE" id="PS51318">
    <property type="entry name" value="TAT"/>
    <property type="match status" value="1"/>
</dbReference>
<evidence type="ECO:0000313" key="3">
    <source>
        <dbReference type="EMBL" id="NYH89125.1"/>
    </source>
</evidence>
<sequence>MTSARSGRPRRRRRTVLALAALVTVVAATASGCVTMPKQKTGAAPAWAPISAEDTVAVVRQYDRLQSKAVRTRDADLLRSVESGPLLRAGQGAMRVALGLDPEGRSALMSPKRSGTLAHLPRFSGYPVWFLAVSATEQPPGQATGQGSGKGTGKGDRKVVDLMTRPRAGSTWKAAQSVVLDEGARLPALAERGGAPVALPAADAGTLIRPADKTASAYALLLTGGPKSPQAWAFAPHPQTDRAQQSAAQKVRSTAFVYRHRYEVTSVRALATADGGALVLFTLNEIENFQAKGSAPLEFDRTDPVAAYTGYRTGQTLVRATWVWQVVARVPAKGKGDGKVHLLGVDRGLASVQAK</sequence>
<organism evidence="3 4">
    <name type="scientific">Actinopolymorpha rutila</name>
    <dbReference type="NCBI Taxonomy" id="446787"/>
    <lineage>
        <taxon>Bacteria</taxon>
        <taxon>Bacillati</taxon>
        <taxon>Actinomycetota</taxon>
        <taxon>Actinomycetes</taxon>
        <taxon>Propionibacteriales</taxon>
        <taxon>Actinopolymorphaceae</taxon>
        <taxon>Actinopolymorpha</taxon>
    </lineage>
</organism>
<dbReference type="RefSeq" id="WP_179786917.1">
    <property type="nucleotide sequence ID" value="NZ_BAAARR010000002.1"/>
</dbReference>
<keyword evidence="1" id="KW-0732">Signal</keyword>
<feature type="chain" id="PRO_5032930458" description="DUF8094 domain-containing protein" evidence="1">
    <location>
        <begin position="31"/>
        <end position="355"/>
    </location>
</feature>
<dbReference type="EMBL" id="JACBZH010000001">
    <property type="protein sequence ID" value="NYH89125.1"/>
    <property type="molecule type" value="Genomic_DNA"/>
</dbReference>
<feature type="signal peptide" evidence="1">
    <location>
        <begin position="1"/>
        <end position="30"/>
    </location>
</feature>
<comment type="caution">
    <text evidence="3">The sequence shown here is derived from an EMBL/GenBank/DDBJ whole genome shotgun (WGS) entry which is preliminary data.</text>
</comment>
<name>A0A852ZA85_9ACTN</name>